<dbReference type="RefSeq" id="XP_067917423.1">
    <property type="nucleotide sequence ID" value="XM_068070601.1"/>
</dbReference>
<evidence type="ECO:0000313" key="1">
    <source>
        <dbReference type="EMBL" id="PHJ15691.1"/>
    </source>
</evidence>
<protein>
    <submittedName>
        <fullName evidence="1">Uncharacterized protein</fullName>
    </submittedName>
</protein>
<keyword evidence="2" id="KW-1185">Reference proteome</keyword>
<evidence type="ECO:0000313" key="2">
    <source>
        <dbReference type="Proteomes" id="UP000221165"/>
    </source>
</evidence>
<comment type="caution">
    <text evidence="1">The sequence shown here is derived from an EMBL/GenBank/DDBJ whole genome shotgun (WGS) entry which is preliminary data.</text>
</comment>
<accession>A0A2C6JAZ9</accession>
<dbReference type="AlphaFoldDB" id="A0A2C6JAZ9"/>
<sequence length="135" mass="16493">MVSPLVRLERKLDINRFCREVSKDDLRRRRCMYTREERSYGCFNLFLTEQKEREKNFSSSSLSSSLRLPIQSCKLFRSGIERKRREKERKNVLSSLFAKFISLEKKRDLLSWRGKRLQGTRCQRKKESVRRRRRK</sequence>
<name>A0A2C6JAZ9_9APIC</name>
<dbReference type="GeneID" id="94433812"/>
<dbReference type="Proteomes" id="UP000221165">
    <property type="component" value="Unassembled WGS sequence"/>
</dbReference>
<proteinExistence type="predicted"/>
<dbReference type="VEuPathDB" id="ToxoDB:CSUI_010498"/>
<dbReference type="EMBL" id="MIGC01007594">
    <property type="protein sequence ID" value="PHJ15691.1"/>
    <property type="molecule type" value="Genomic_DNA"/>
</dbReference>
<organism evidence="1 2">
    <name type="scientific">Cystoisospora suis</name>
    <dbReference type="NCBI Taxonomy" id="483139"/>
    <lineage>
        <taxon>Eukaryota</taxon>
        <taxon>Sar</taxon>
        <taxon>Alveolata</taxon>
        <taxon>Apicomplexa</taxon>
        <taxon>Conoidasida</taxon>
        <taxon>Coccidia</taxon>
        <taxon>Eucoccidiorida</taxon>
        <taxon>Eimeriorina</taxon>
        <taxon>Sarcocystidae</taxon>
        <taxon>Cystoisospora</taxon>
    </lineage>
</organism>
<reference evidence="1 2" key="1">
    <citation type="journal article" date="2017" name="Int. J. Parasitol.">
        <title>The genome of the protozoan parasite Cystoisospora suis and a reverse vaccinology approach to identify vaccine candidates.</title>
        <authorList>
            <person name="Palmieri N."/>
            <person name="Shrestha A."/>
            <person name="Ruttkowski B."/>
            <person name="Beck T."/>
            <person name="Vogl C."/>
            <person name="Tomley F."/>
            <person name="Blake D.P."/>
            <person name="Joachim A."/>
        </authorList>
    </citation>
    <scope>NUCLEOTIDE SEQUENCE [LARGE SCALE GENOMIC DNA]</scope>
    <source>
        <strain evidence="1 2">Wien I</strain>
    </source>
</reference>
<gene>
    <name evidence="1" type="ORF">CSUI_010498</name>
</gene>